<dbReference type="Proteomes" id="UP001596147">
    <property type="component" value="Unassembled WGS sequence"/>
</dbReference>
<comment type="caution">
    <text evidence="5">The sequence shown here is derived from an EMBL/GenBank/DDBJ whole genome shotgun (WGS) entry which is preliminary data.</text>
</comment>
<dbReference type="CDD" id="cd03230">
    <property type="entry name" value="ABC_DR_subfamily_A"/>
    <property type="match status" value="1"/>
</dbReference>
<accession>A0ABW0LGK7</accession>
<evidence type="ECO:0000259" key="4">
    <source>
        <dbReference type="PROSITE" id="PS50893"/>
    </source>
</evidence>
<organism evidence="5 6">
    <name type="scientific">Lederbergia graminis</name>
    <dbReference type="NCBI Taxonomy" id="735518"/>
    <lineage>
        <taxon>Bacteria</taxon>
        <taxon>Bacillati</taxon>
        <taxon>Bacillota</taxon>
        <taxon>Bacilli</taxon>
        <taxon>Bacillales</taxon>
        <taxon>Bacillaceae</taxon>
        <taxon>Lederbergia</taxon>
    </lineage>
</organism>
<dbReference type="RefSeq" id="WP_382350759.1">
    <property type="nucleotide sequence ID" value="NZ_JBHSMC010000013.1"/>
</dbReference>
<evidence type="ECO:0000256" key="3">
    <source>
        <dbReference type="ARBA" id="ARBA00022840"/>
    </source>
</evidence>
<dbReference type="PROSITE" id="PS50893">
    <property type="entry name" value="ABC_TRANSPORTER_2"/>
    <property type="match status" value="1"/>
</dbReference>
<dbReference type="InterPro" id="IPR003593">
    <property type="entry name" value="AAA+_ATPase"/>
</dbReference>
<keyword evidence="3 5" id="KW-0067">ATP-binding</keyword>
<dbReference type="InterPro" id="IPR027417">
    <property type="entry name" value="P-loop_NTPase"/>
</dbReference>
<sequence>MQTSILQVKGLSKKLKRFTLGPIDLQVEQGIIVGLVGANGSGKSTLFRIWMNLLKSDTGHVELFGQDVNSIKSDWKTRVGYAGEILDGYGFLTVSEMKKFISRWYSTWDEALYEQLIMRYKIDVKEKFNKCSKGTKKKIEFIFALCHHPDLLILDEPTAGVDIASRRRIKEDLIKFMEDGDKSIVMATHTIDEINQLCDEIIVLESGKIIQSFNKDDIYHDWARIRISNLSELVKQHPNVLHYEIEPPEIITNNVHMLETVLQRDNIQIHQQERLTLEEVLQYLIDKE</sequence>
<dbReference type="SMART" id="SM00382">
    <property type="entry name" value="AAA"/>
    <property type="match status" value="1"/>
</dbReference>
<dbReference type="InterPro" id="IPR003439">
    <property type="entry name" value="ABC_transporter-like_ATP-bd"/>
</dbReference>
<dbReference type="InterPro" id="IPR051782">
    <property type="entry name" value="ABC_Transporter_VariousFunc"/>
</dbReference>
<keyword evidence="6" id="KW-1185">Reference proteome</keyword>
<evidence type="ECO:0000256" key="2">
    <source>
        <dbReference type="ARBA" id="ARBA00022741"/>
    </source>
</evidence>
<dbReference type="PANTHER" id="PTHR42939:SF1">
    <property type="entry name" value="ABC TRANSPORTER ATP-BINDING PROTEIN ALBC-RELATED"/>
    <property type="match status" value="1"/>
</dbReference>
<keyword evidence="2" id="KW-0547">Nucleotide-binding</keyword>
<reference evidence="6" key="1">
    <citation type="journal article" date="2019" name="Int. J. Syst. Evol. Microbiol.">
        <title>The Global Catalogue of Microorganisms (GCM) 10K type strain sequencing project: providing services to taxonomists for standard genome sequencing and annotation.</title>
        <authorList>
            <consortium name="The Broad Institute Genomics Platform"/>
            <consortium name="The Broad Institute Genome Sequencing Center for Infectious Disease"/>
            <person name="Wu L."/>
            <person name="Ma J."/>
        </authorList>
    </citation>
    <scope>NUCLEOTIDE SEQUENCE [LARGE SCALE GENOMIC DNA]</scope>
    <source>
        <strain evidence="6">CGMCC 1.12237</strain>
    </source>
</reference>
<dbReference type="PANTHER" id="PTHR42939">
    <property type="entry name" value="ABC TRANSPORTER ATP-BINDING PROTEIN ALBC-RELATED"/>
    <property type="match status" value="1"/>
</dbReference>
<dbReference type="GO" id="GO:0005524">
    <property type="term" value="F:ATP binding"/>
    <property type="evidence" value="ECO:0007669"/>
    <property type="project" value="UniProtKB-KW"/>
</dbReference>
<gene>
    <name evidence="5" type="ORF">ACFPM4_09665</name>
</gene>
<evidence type="ECO:0000256" key="1">
    <source>
        <dbReference type="ARBA" id="ARBA00022448"/>
    </source>
</evidence>
<keyword evidence="1" id="KW-0813">Transport</keyword>
<feature type="domain" description="ABC transporter" evidence="4">
    <location>
        <begin position="1"/>
        <end position="231"/>
    </location>
</feature>
<dbReference type="Gene3D" id="3.40.50.300">
    <property type="entry name" value="P-loop containing nucleotide triphosphate hydrolases"/>
    <property type="match status" value="1"/>
</dbReference>
<evidence type="ECO:0000313" key="5">
    <source>
        <dbReference type="EMBL" id="MFC5465020.1"/>
    </source>
</evidence>
<dbReference type="SUPFAM" id="SSF52540">
    <property type="entry name" value="P-loop containing nucleoside triphosphate hydrolases"/>
    <property type="match status" value="1"/>
</dbReference>
<protein>
    <submittedName>
        <fullName evidence="5">ABC transporter ATP-binding protein</fullName>
    </submittedName>
</protein>
<evidence type="ECO:0000313" key="6">
    <source>
        <dbReference type="Proteomes" id="UP001596147"/>
    </source>
</evidence>
<name>A0ABW0LGK7_9BACI</name>
<dbReference type="Pfam" id="PF00005">
    <property type="entry name" value="ABC_tran"/>
    <property type="match status" value="1"/>
</dbReference>
<dbReference type="EMBL" id="JBHSMC010000013">
    <property type="protein sequence ID" value="MFC5465020.1"/>
    <property type="molecule type" value="Genomic_DNA"/>
</dbReference>
<proteinExistence type="predicted"/>